<feature type="transmembrane region" description="Helical" evidence="1">
    <location>
        <begin position="127"/>
        <end position="150"/>
    </location>
</feature>
<proteinExistence type="predicted"/>
<accession>A0A5C6A4T4</accession>
<feature type="transmembrane region" description="Helical" evidence="1">
    <location>
        <begin position="26"/>
        <end position="48"/>
    </location>
</feature>
<keyword evidence="3" id="KW-1185">Reference proteome</keyword>
<dbReference type="EMBL" id="SJPN01000007">
    <property type="protein sequence ID" value="TWT94387.1"/>
    <property type="molecule type" value="Genomic_DNA"/>
</dbReference>
<evidence type="ECO:0000313" key="3">
    <source>
        <dbReference type="Proteomes" id="UP000320176"/>
    </source>
</evidence>
<sequence length="178" mass="19949">METTMASLGQRRRSATDPVAHRTFKIATVFSTLMLAISILLFIVGYIVSPWDYHFSFSDDSHVGVWTRGLDSRLVFFNDAEYGPYRGSIIGLVDADGNVYPPLEREEAFGDSWGIYYRYFKSSDSTIWTLMVTLWYPIVLFAIMPLVGLVCSAVGRSASNVAEPCGEREPPVTRVLKS</sequence>
<keyword evidence="1" id="KW-1133">Transmembrane helix</keyword>
<keyword evidence="1" id="KW-0472">Membrane</keyword>
<evidence type="ECO:0000256" key="1">
    <source>
        <dbReference type="SAM" id="Phobius"/>
    </source>
</evidence>
<gene>
    <name evidence="2" type="ORF">Pla52n_52080</name>
</gene>
<comment type="caution">
    <text evidence="2">The sequence shown here is derived from an EMBL/GenBank/DDBJ whole genome shotgun (WGS) entry which is preliminary data.</text>
</comment>
<keyword evidence="1" id="KW-0812">Transmembrane</keyword>
<name>A0A5C6A4T4_9BACT</name>
<organism evidence="2 3">
    <name type="scientific">Stieleria varia</name>
    <dbReference type="NCBI Taxonomy" id="2528005"/>
    <lineage>
        <taxon>Bacteria</taxon>
        <taxon>Pseudomonadati</taxon>
        <taxon>Planctomycetota</taxon>
        <taxon>Planctomycetia</taxon>
        <taxon>Pirellulales</taxon>
        <taxon>Pirellulaceae</taxon>
        <taxon>Stieleria</taxon>
    </lineage>
</organism>
<reference evidence="2 3" key="1">
    <citation type="submission" date="2019-02" db="EMBL/GenBank/DDBJ databases">
        <title>Deep-cultivation of Planctomycetes and their phenomic and genomic characterization uncovers novel biology.</title>
        <authorList>
            <person name="Wiegand S."/>
            <person name="Jogler M."/>
            <person name="Boedeker C."/>
            <person name="Pinto D."/>
            <person name="Vollmers J."/>
            <person name="Rivas-Marin E."/>
            <person name="Kohn T."/>
            <person name="Peeters S.H."/>
            <person name="Heuer A."/>
            <person name="Rast P."/>
            <person name="Oberbeckmann S."/>
            <person name="Bunk B."/>
            <person name="Jeske O."/>
            <person name="Meyerdierks A."/>
            <person name="Storesund J.E."/>
            <person name="Kallscheuer N."/>
            <person name="Luecker S."/>
            <person name="Lage O.M."/>
            <person name="Pohl T."/>
            <person name="Merkel B.J."/>
            <person name="Hornburger P."/>
            <person name="Mueller R.-W."/>
            <person name="Bruemmer F."/>
            <person name="Labrenz M."/>
            <person name="Spormann A.M."/>
            <person name="Op Den Camp H."/>
            <person name="Overmann J."/>
            <person name="Amann R."/>
            <person name="Jetten M.S.M."/>
            <person name="Mascher T."/>
            <person name="Medema M.H."/>
            <person name="Devos D.P."/>
            <person name="Kaster A.-K."/>
            <person name="Ovreas L."/>
            <person name="Rohde M."/>
            <person name="Galperin M.Y."/>
            <person name="Jogler C."/>
        </authorList>
    </citation>
    <scope>NUCLEOTIDE SEQUENCE [LARGE SCALE GENOMIC DNA]</scope>
    <source>
        <strain evidence="2 3">Pla52n</strain>
    </source>
</reference>
<dbReference type="Proteomes" id="UP000320176">
    <property type="component" value="Unassembled WGS sequence"/>
</dbReference>
<protein>
    <submittedName>
        <fullName evidence="2">Uncharacterized protein</fullName>
    </submittedName>
</protein>
<dbReference type="AlphaFoldDB" id="A0A5C6A4T4"/>
<evidence type="ECO:0000313" key="2">
    <source>
        <dbReference type="EMBL" id="TWT94387.1"/>
    </source>
</evidence>